<evidence type="ECO:0000256" key="1">
    <source>
        <dbReference type="ARBA" id="ARBA00023125"/>
    </source>
</evidence>
<dbReference type="GO" id="GO:0003677">
    <property type="term" value="F:DNA binding"/>
    <property type="evidence" value="ECO:0007669"/>
    <property type="project" value="UniProtKB-KW"/>
</dbReference>
<dbReference type="InterPro" id="IPR036271">
    <property type="entry name" value="Tet_transcr_reg_TetR-rel_C_sf"/>
</dbReference>
<dbReference type="Pfam" id="PF00440">
    <property type="entry name" value="TetR_N"/>
    <property type="match status" value="1"/>
</dbReference>
<protein>
    <submittedName>
        <fullName evidence="3">Unannotated protein</fullName>
    </submittedName>
</protein>
<dbReference type="InterPro" id="IPR009057">
    <property type="entry name" value="Homeodomain-like_sf"/>
</dbReference>
<feature type="domain" description="HTH tetR-type" evidence="2">
    <location>
        <begin position="24"/>
        <end position="84"/>
    </location>
</feature>
<accession>A0A6J7FMY0</accession>
<keyword evidence="1" id="KW-0238">DNA-binding</keyword>
<dbReference type="InterPro" id="IPR001647">
    <property type="entry name" value="HTH_TetR"/>
</dbReference>
<organism evidence="3">
    <name type="scientific">freshwater metagenome</name>
    <dbReference type="NCBI Taxonomy" id="449393"/>
    <lineage>
        <taxon>unclassified sequences</taxon>
        <taxon>metagenomes</taxon>
        <taxon>ecological metagenomes</taxon>
    </lineage>
</organism>
<dbReference type="PROSITE" id="PS50977">
    <property type="entry name" value="HTH_TETR_2"/>
    <property type="match status" value="1"/>
</dbReference>
<gene>
    <name evidence="3" type="ORF">UFOPK3376_03196</name>
</gene>
<sequence length="218" mass="24149">MVTKPPDPDVDLVEGCQTASEPPPSVAQAILHSAVRHLDAHGVAGFRIERVLRDANASQGSLRYYFTNREGLIRAAEFERYLRLGMAERAELLELMDHVATNDEFCGFVAVQLTRIATDPAAIAMRRSRVSVYANALDRPELQAAINWLQDGYLALQTEFIERAQARGMINPDLNVYDYAAFFHGLALSRTFIEGTVDDPARWLAIAIPAATAPLRLP</sequence>
<dbReference type="EMBL" id="CAFBLP010000150">
    <property type="protein sequence ID" value="CAB4896827.1"/>
    <property type="molecule type" value="Genomic_DNA"/>
</dbReference>
<name>A0A6J7FMY0_9ZZZZ</name>
<proteinExistence type="predicted"/>
<reference evidence="3" key="1">
    <citation type="submission" date="2020-05" db="EMBL/GenBank/DDBJ databases">
        <authorList>
            <person name="Chiriac C."/>
            <person name="Salcher M."/>
            <person name="Ghai R."/>
            <person name="Kavagutti S V."/>
        </authorList>
    </citation>
    <scope>NUCLEOTIDE SEQUENCE</scope>
</reference>
<evidence type="ECO:0000259" key="2">
    <source>
        <dbReference type="PROSITE" id="PS50977"/>
    </source>
</evidence>
<evidence type="ECO:0000313" key="3">
    <source>
        <dbReference type="EMBL" id="CAB4896827.1"/>
    </source>
</evidence>
<dbReference type="SUPFAM" id="SSF48498">
    <property type="entry name" value="Tetracyclin repressor-like, C-terminal domain"/>
    <property type="match status" value="1"/>
</dbReference>
<dbReference type="Gene3D" id="1.10.357.10">
    <property type="entry name" value="Tetracycline Repressor, domain 2"/>
    <property type="match status" value="1"/>
</dbReference>
<dbReference type="SUPFAM" id="SSF46689">
    <property type="entry name" value="Homeodomain-like"/>
    <property type="match status" value="1"/>
</dbReference>
<dbReference type="AlphaFoldDB" id="A0A6J7FMY0"/>